<name>U6MYY6_9EIME</name>
<dbReference type="RefSeq" id="XP_013436171.1">
    <property type="nucleotide sequence ID" value="XM_013580717.1"/>
</dbReference>
<gene>
    <name evidence="1" type="ORF">ENH_00040020</name>
</gene>
<evidence type="ECO:0008006" key="3">
    <source>
        <dbReference type="Google" id="ProtNLM"/>
    </source>
</evidence>
<accession>U6MYY6</accession>
<evidence type="ECO:0000313" key="2">
    <source>
        <dbReference type="Proteomes" id="UP000030754"/>
    </source>
</evidence>
<proteinExistence type="predicted"/>
<reference evidence="1" key="2">
    <citation type="submission" date="2013-10" db="EMBL/GenBank/DDBJ databases">
        <authorList>
            <person name="Aslett M."/>
        </authorList>
    </citation>
    <scope>NUCLEOTIDE SEQUENCE [LARGE SCALE GENOMIC DNA]</scope>
    <source>
        <strain evidence="1">Houghton</strain>
    </source>
</reference>
<protein>
    <recommendedName>
        <fullName evidence="3">Tubulin-folding cofactor C</fullName>
    </recommendedName>
</protein>
<dbReference type="OrthoDB" id="194775at2759"/>
<organism evidence="1 2">
    <name type="scientific">Eimeria necatrix</name>
    <dbReference type="NCBI Taxonomy" id="51315"/>
    <lineage>
        <taxon>Eukaryota</taxon>
        <taxon>Sar</taxon>
        <taxon>Alveolata</taxon>
        <taxon>Apicomplexa</taxon>
        <taxon>Conoidasida</taxon>
        <taxon>Coccidia</taxon>
        <taxon>Eucoccidiorida</taxon>
        <taxon>Eimeriorina</taxon>
        <taxon>Eimeriidae</taxon>
        <taxon>Eimeria</taxon>
    </lineage>
</organism>
<dbReference type="EMBL" id="HG724717">
    <property type="protein sequence ID" value="CDJ67704.1"/>
    <property type="molecule type" value="Genomic_DNA"/>
</dbReference>
<dbReference type="VEuPathDB" id="ToxoDB:ENH_00040020"/>
<keyword evidence="2" id="KW-1185">Reference proteome</keyword>
<reference evidence="1" key="1">
    <citation type="submission" date="2013-10" db="EMBL/GenBank/DDBJ databases">
        <title>Genomic analysis of the causative agents of coccidiosis in chickens.</title>
        <authorList>
            <person name="Reid A.J."/>
            <person name="Blake D."/>
            <person name="Billington K."/>
            <person name="Browne H."/>
            <person name="Dunn M."/>
            <person name="Hung S."/>
            <person name="Kawahara F."/>
            <person name="Miranda-Saavedra D."/>
            <person name="Mourier T."/>
            <person name="Nagra H."/>
            <person name="Otto T.D."/>
            <person name="Rawlings N."/>
            <person name="Sanchez A."/>
            <person name="Sanders M."/>
            <person name="Subramaniam C."/>
            <person name="Tay Y."/>
            <person name="Dear P."/>
            <person name="Doerig C."/>
            <person name="Gruber A."/>
            <person name="Parkinson J."/>
            <person name="Shirley M."/>
            <person name="Wan K.L."/>
            <person name="Berriman M."/>
            <person name="Tomley F."/>
            <person name="Pain A."/>
        </authorList>
    </citation>
    <scope>NUCLEOTIDE SEQUENCE [LARGE SCALE GENOMIC DNA]</scope>
    <source>
        <strain evidence="1">Houghton</strain>
    </source>
</reference>
<dbReference type="GeneID" id="25474160"/>
<sequence length="261" mass="28735">MDSVTMSREKATHEQQCISQTTHFLLHGCHPAILLTAETERKVATLLSGGGNASDSSELLDHICALKEEVRLLQISEEVPEALVAQQQRILSRAAESLAARRQQISLSRPFSFKRGARVDSEAVQEIAVRSEATEIKTDCPAENTAGPNVQDTTNTPRDVLSISNLTSRVILVAPGVAGGREVWLKNLDGCTVYIVDRVPCARLQNIRHSAVITTGAVFAPSIFFMLMEGINIQILPHSNAWRDVKDFDWIKRQASAILHF</sequence>
<dbReference type="Proteomes" id="UP000030754">
    <property type="component" value="Unassembled WGS sequence"/>
</dbReference>
<evidence type="ECO:0000313" key="1">
    <source>
        <dbReference type="EMBL" id="CDJ67704.1"/>
    </source>
</evidence>
<dbReference type="AlphaFoldDB" id="U6MYY6"/>